<dbReference type="Proteomes" id="UP001500443">
    <property type="component" value="Unassembled WGS sequence"/>
</dbReference>
<comment type="caution">
    <text evidence="2">The sequence shown here is derived from an EMBL/GenBank/DDBJ whole genome shotgun (WGS) entry which is preliminary data.</text>
</comment>
<evidence type="ECO:0000256" key="1">
    <source>
        <dbReference type="SAM" id="MobiDB-lite"/>
    </source>
</evidence>
<proteinExistence type="predicted"/>
<reference evidence="3" key="1">
    <citation type="journal article" date="2019" name="Int. J. Syst. Evol. Microbiol.">
        <title>The Global Catalogue of Microorganisms (GCM) 10K type strain sequencing project: providing services to taxonomists for standard genome sequencing and annotation.</title>
        <authorList>
            <consortium name="The Broad Institute Genomics Platform"/>
            <consortium name="The Broad Institute Genome Sequencing Center for Infectious Disease"/>
            <person name="Wu L."/>
            <person name="Ma J."/>
        </authorList>
    </citation>
    <scope>NUCLEOTIDE SEQUENCE [LARGE SCALE GENOMIC DNA]</scope>
    <source>
        <strain evidence="3">JCM 15481</strain>
    </source>
</reference>
<gene>
    <name evidence="2" type="ORF">GCM10009802_07260</name>
</gene>
<evidence type="ECO:0000313" key="2">
    <source>
        <dbReference type="EMBL" id="GAA2110304.1"/>
    </source>
</evidence>
<accession>A0ABP5J572</accession>
<evidence type="ECO:0000313" key="3">
    <source>
        <dbReference type="Proteomes" id="UP001500443"/>
    </source>
</evidence>
<organism evidence="2 3">
    <name type="scientific">Streptomyces synnematoformans</name>
    <dbReference type="NCBI Taxonomy" id="415721"/>
    <lineage>
        <taxon>Bacteria</taxon>
        <taxon>Bacillati</taxon>
        <taxon>Actinomycetota</taxon>
        <taxon>Actinomycetes</taxon>
        <taxon>Kitasatosporales</taxon>
        <taxon>Streptomycetaceae</taxon>
        <taxon>Streptomyces</taxon>
    </lineage>
</organism>
<dbReference type="EMBL" id="BAAAPF010000008">
    <property type="protein sequence ID" value="GAA2110304.1"/>
    <property type="molecule type" value="Genomic_DNA"/>
</dbReference>
<feature type="region of interest" description="Disordered" evidence="1">
    <location>
        <begin position="20"/>
        <end position="53"/>
    </location>
</feature>
<keyword evidence="3" id="KW-1185">Reference proteome</keyword>
<protein>
    <submittedName>
        <fullName evidence="2">Uncharacterized protein</fullName>
    </submittedName>
</protein>
<name>A0ABP5J572_9ACTN</name>
<dbReference type="RefSeq" id="WP_344287773.1">
    <property type="nucleotide sequence ID" value="NZ_BAAAPF010000008.1"/>
</dbReference>
<sequence length="53" mass="5592">MTAIEHTAPVSVDPADFVADLHQEGNLPQNAGGDPSVPDSAFPTHHVYDQPTP</sequence>